<dbReference type="PANTHER" id="PTHR30476">
    <property type="entry name" value="UPF0234 PROTEIN YAJQ"/>
    <property type="match status" value="1"/>
</dbReference>
<comment type="caution">
    <text evidence="4">The sequence shown here is derived from an EMBL/GenBank/DDBJ whole genome shotgun (WGS) entry which is preliminary data.</text>
</comment>
<gene>
    <name evidence="4" type="ORF">IOQ59_08585</name>
</gene>
<sequence>MPSFDVVSELDTHELTNAVDQANREIDKRYDFKGVDATFELNDDSIVMIAEVDFQLQQMMDVLRTKMVARKIDIRCMDVKDAEMANMRARQTVVLKQGLDQPTAKKITKMIKDDKKLKVQTQVQGEQVRVTGKKRDDLQQVIAMLRESDLDIPLQFNNFRD</sequence>
<organism evidence="4 5">
    <name type="scientific">Pontibacterium sinense</name>
    <dbReference type="NCBI Taxonomy" id="2781979"/>
    <lineage>
        <taxon>Bacteria</taxon>
        <taxon>Pseudomonadati</taxon>
        <taxon>Pseudomonadota</taxon>
        <taxon>Gammaproteobacteria</taxon>
        <taxon>Oceanospirillales</taxon>
        <taxon>Oceanospirillaceae</taxon>
        <taxon>Pontibacterium</taxon>
    </lineage>
</organism>
<comment type="similarity">
    <text evidence="2 3">Belongs to the YajQ family.</text>
</comment>
<keyword evidence="5" id="KW-1185">Reference proteome</keyword>
<dbReference type="HAMAP" id="MF_00632">
    <property type="entry name" value="UPF0234"/>
    <property type="match status" value="1"/>
</dbReference>
<dbReference type="EMBL" id="JADEYS010000007">
    <property type="protein sequence ID" value="MBE9397315.1"/>
    <property type="molecule type" value="Genomic_DNA"/>
</dbReference>
<dbReference type="InterPro" id="IPR036183">
    <property type="entry name" value="YajQ-like_sf"/>
</dbReference>
<evidence type="ECO:0000256" key="1">
    <source>
        <dbReference type="ARBA" id="ARBA00022741"/>
    </source>
</evidence>
<dbReference type="Pfam" id="PF04461">
    <property type="entry name" value="YajQ"/>
    <property type="match status" value="1"/>
</dbReference>
<dbReference type="GO" id="GO:0000166">
    <property type="term" value="F:nucleotide binding"/>
    <property type="evidence" value="ECO:0007669"/>
    <property type="project" value="UniProtKB-UniRule"/>
</dbReference>
<dbReference type="InterPro" id="IPR007551">
    <property type="entry name" value="YajQ/Smlt4090-like"/>
</dbReference>
<dbReference type="SUPFAM" id="SSF89963">
    <property type="entry name" value="YajQ-like"/>
    <property type="match status" value="2"/>
</dbReference>
<evidence type="ECO:0000313" key="4">
    <source>
        <dbReference type="EMBL" id="MBE9397315.1"/>
    </source>
</evidence>
<dbReference type="PANTHER" id="PTHR30476:SF0">
    <property type="entry name" value="UPF0234 PROTEIN YAJQ"/>
    <property type="match status" value="1"/>
</dbReference>
<keyword evidence="1 3" id="KW-0547">Nucleotide-binding</keyword>
<dbReference type="CDD" id="cd11740">
    <property type="entry name" value="YajQ_like"/>
    <property type="match status" value="1"/>
</dbReference>
<dbReference type="Gene3D" id="3.30.70.990">
    <property type="entry name" value="YajQ-like, domain 2"/>
    <property type="match status" value="1"/>
</dbReference>
<evidence type="ECO:0000256" key="3">
    <source>
        <dbReference type="HAMAP-Rule" id="MF_00632"/>
    </source>
</evidence>
<reference evidence="4" key="1">
    <citation type="submission" date="2020-10" db="EMBL/GenBank/DDBJ databases">
        <title>Bacterium isolated from coastal waters sediment.</title>
        <authorList>
            <person name="Chen R.-J."/>
            <person name="Lu D.-C."/>
            <person name="Zhu K.-L."/>
            <person name="Du Z.-J."/>
        </authorList>
    </citation>
    <scope>NUCLEOTIDE SEQUENCE</scope>
    <source>
        <strain evidence="4">N1Y112</strain>
    </source>
</reference>
<evidence type="ECO:0000256" key="2">
    <source>
        <dbReference type="ARBA" id="ARBA00093450"/>
    </source>
</evidence>
<dbReference type="Gene3D" id="3.30.70.860">
    <property type="match status" value="1"/>
</dbReference>
<accession>A0A8J7F994</accession>
<comment type="function">
    <text evidence="3">Nucleotide-binding protein.</text>
</comment>
<dbReference type="Proteomes" id="UP000640333">
    <property type="component" value="Unassembled WGS sequence"/>
</dbReference>
<proteinExistence type="inferred from homology"/>
<dbReference type="GO" id="GO:0005829">
    <property type="term" value="C:cytosol"/>
    <property type="evidence" value="ECO:0007669"/>
    <property type="project" value="TreeGrafter"/>
</dbReference>
<name>A0A8J7F994_9GAMM</name>
<dbReference type="NCBIfam" id="NF003819">
    <property type="entry name" value="PRK05412.1"/>
    <property type="match status" value="1"/>
</dbReference>
<dbReference type="AlphaFoldDB" id="A0A8J7F994"/>
<evidence type="ECO:0000313" key="5">
    <source>
        <dbReference type="Proteomes" id="UP000640333"/>
    </source>
</evidence>
<dbReference type="RefSeq" id="WP_193952870.1">
    <property type="nucleotide sequence ID" value="NZ_JADEYS010000007.1"/>
</dbReference>
<dbReference type="InterPro" id="IPR035570">
    <property type="entry name" value="UPF0234_N"/>
</dbReference>
<dbReference type="InterPro" id="IPR035571">
    <property type="entry name" value="UPF0234-like_C"/>
</dbReference>
<protein>
    <recommendedName>
        <fullName evidence="3">Nucleotide-binding protein IOQ59_08585</fullName>
    </recommendedName>
</protein>